<dbReference type="CDD" id="cd03268">
    <property type="entry name" value="ABC_BcrA_bacitracin_resist"/>
    <property type="match status" value="1"/>
</dbReference>
<accession>A0ABM9BVX8</accession>
<keyword evidence="4 7" id="KW-0067">ATP-binding</keyword>
<dbReference type="PROSITE" id="PS00211">
    <property type="entry name" value="ABC_TRANSPORTER_1"/>
    <property type="match status" value="1"/>
</dbReference>
<gene>
    <name evidence="7" type="primary">lnrL_2</name>
    <name evidence="7" type="ORF">PAECIP111893_00780</name>
</gene>
<dbReference type="GO" id="GO:0016787">
    <property type="term" value="F:hydrolase activity"/>
    <property type="evidence" value="ECO:0007669"/>
    <property type="project" value="UniProtKB-KW"/>
</dbReference>
<evidence type="ECO:0000256" key="1">
    <source>
        <dbReference type="ARBA" id="ARBA00005417"/>
    </source>
</evidence>
<dbReference type="InterPro" id="IPR003439">
    <property type="entry name" value="ABC_transporter-like_ATP-bd"/>
</dbReference>
<dbReference type="SMART" id="SM00382">
    <property type="entry name" value="AAA"/>
    <property type="match status" value="1"/>
</dbReference>
<organism evidence="7 8">
    <name type="scientific">Paenibacillus plantiphilus</name>
    <dbReference type="NCBI Taxonomy" id="2905650"/>
    <lineage>
        <taxon>Bacteria</taxon>
        <taxon>Bacillati</taxon>
        <taxon>Bacillota</taxon>
        <taxon>Bacilli</taxon>
        <taxon>Bacillales</taxon>
        <taxon>Paenibacillaceae</taxon>
        <taxon>Paenibacillus</taxon>
    </lineage>
</organism>
<dbReference type="InterPro" id="IPR003593">
    <property type="entry name" value="AAA+_ATPase"/>
</dbReference>
<dbReference type="EC" id="3.6.3.-" evidence="7"/>
<dbReference type="PANTHER" id="PTHR43335:SF4">
    <property type="entry name" value="ABC TRANSPORTER, ATP-BINDING PROTEIN"/>
    <property type="match status" value="1"/>
</dbReference>
<dbReference type="Pfam" id="PF00005">
    <property type="entry name" value="ABC_tran"/>
    <property type="match status" value="1"/>
</dbReference>
<reference evidence="7" key="1">
    <citation type="submission" date="2022-01" db="EMBL/GenBank/DDBJ databases">
        <authorList>
            <person name="Criscuolo A."/>
        </authorList>
    </citation>
    <scope>NUCLEOTIDE SEQUENCE</scope>
    <source>
        <strain evidence="7">CIP111893</strain>
    </source>
</reference>
<evidence type="ECO:0000256" key="2">
    <source>
        <dbReference type="ARBA" id="ARBA00022448"/>
    </source>
</evidence>
<comment type="similarity">
    <text evidence="1">Belongs to the ABC transporter superfamily.</text>
</comment>
<keyword evidence="7" id="KW-0378">Hydrolase</keyword>
<sequence length="339" mass="37315">MSTTLSVTEAKQRQTTAPNEPAAVETVLSVKDVKKKIGKKMIIHDVSFDVRAGEIFGFLGPNGSGKTTTIRMLVGLIKPTQGEILICGDNIQRDPEQALKHIGCIVENPEVYSYMTGWENLEHFARMQRGIDTARIQEVVEIVGMEQRIHDKVKTYSLGMRQRLGIAQALLGRPKLLILDEPTNGLDPKGIKELREFVRMLANQGMSLFISSHLLSEIQLMCDRVAIISHGKVLAVGTVEELVSQAGEYVVWQFDQPAAGRRFLESEKGLQFIDDNEHVIDEGILAGMKGAIITTMDVERIPAVVEKAVGAGLGVLSVQRIAPTLEELFLKMTEGESIG</sequence>
<keyword evidence="2" id="KW-0813">Transport</keyword>
<evidence type="ECO:0000256" key="4">
    <source>
        <dbReference type="ARBA" id="ARBA00022840"/>
    </source>
</evidence>
<dbReference type="InterPro" id="IPR027417">
    <property type="entry name" value="P-loop_NTPase"/>
</dbReference>
<proteinExistence type="inferred from homology"/>
<evidence type="ECO:0000256" key="5">
    <source>
        <dbReference type="SAM" id="MobiDB-lite"/>
    </source>
</evidence>
<evidence type="ECO:0000256" key="3">
    <source>
        <dbReference type="ARBA" id="ARBA00022741"/>
    </source>
</evidence>
<keyword evidence="3" id="KW-0547">Nucleotide-binding</keyword>
<feature type="compositionally biased region" description="Polar residues" evidence="5">
    <location>
        <begin position="1"/>
        <end position="18"/>
    </location>
</feature>
<dbReference type="PANTHER" id="PTHR43335">
    <property type="entry name" value="ABC TRANSPORTER, ATP-BINDING PROTEIN"/>
    <property type="match status" value="1"/>
</dbReference>
<protein>
    <submittedName>
        <fullName evidence="7">Linearmycin resistance ATP-binding protein LnrL</fullName>
        <ecNumber evidence="7">3.6.3.-</ecNumber>
    </submittedName>
</protein>
<dbReference type="GO" id="GO:0005524">
    <property type="term" value="F:ATP binding"/>
    <property type="evidence" value="ECO:0007669"/>
    <property type="project" value="UniProtKB-KW"/>
</dbReference>
<evidence type="ECO:0000259" key="6">
    <source>
        <dbReference type="PROSITE" id="PS50893"/>
    </source>
</evidence>
<evidence type="ECO:0000313" key="7">
    <source>
        <dbReference type="EMBL" id="CAH1195931.1"/>
    </source>
</evidence>
<feature type="region of interest" description="Disordered" evidence="5">
    <location>
        <begin position="1"/>
        <end position="20"/>
    </location>
</feature>
<dbReference type="PROSITE" id="PS50893">
    <property type="entry name" value="ABC_TRANSPORTER_2"/>
    <property type="match status" value="1"/>
</dbReference>
<dbReference type="SUPFAM" id="SSF52540">
    <property type="entry name" value="P-loop containing nucleoside triphosphate hydrolases"/>
    <property type="match status" value="1"/>
</dbReference>
<feature type="domain" description="ABC transporter" evidence="6">
    <location>
        <begin position="28"/>
        <end position="255"/>
    </location>
</feature>
<dbReference type="Gene3D" id="3.40.50.300">
    <property type="entry name" value="P-loop containing nucleotide triphosphate hydrolases"/>
    <property type="match status" value="1"/>
</dbReference>
<dbReference type="EMBL" id="CAKMMF010000003">
    <property type="protein sequence ID" value="CAH1195931.1"/>
    <property type="molecule type" value="Genomic_DNA"/>
</dbReference>
<comment type="caution">
    <text evidence="7">The sequence shown here is derived from an EMBL/GenBank/DDBJ whole genome shotgun (WGS) entry which is preliminary data.</text>
</comment>
<dbReference type="Proteomes" id="UP000838686">
    <property type="component" value="Unassembled WGS sequence"/>
</dbReference>
<keyword evidence="8" id="KW-1185">Reference proteome</keyword>
<evidence type="ECO:0000313" key="8">
    <source>
        <dbReference type="Proteomes" id="UP000838686"/>
    </source>
</evidence>
<dbReference type="InterPro" id="IPR017871">
    <property type="entry name" value="ABC_transporter-like_CS"/>
</dbReference>
<name>A0ABM9BVX8_9BACL</name>